<evidence type="ECO:0000313" key="4">
    <source>
        <dbReference type="EMBL" id="KAK4003444.1"/>
    </source>
</evidence>
<proteinExistence type="inferred from homology"/>
<dbReference type="InterPro" id="IPR011989">
    <property type="entry name" value="ARM-like"/>
</dbReference>
<evidence type="ECO:0000256" key="1">
    <source>
        <dbReference type="ARBA" id="ARBA00004496"/>
    </source>
</evidence>
<organism evidence="4 5">
    <name type="scientific">Daphnia magna</name>
    <dbReference type="NCBI Taxonomy" id="35525"/>
    <lineage>
        <taxon>Eukaryota</taxon>
        <taxon>Metazoa</taxon>
        <taxon>Ecdysozoa</taxon>
        <taxon>Arthropoda</taxon>
        <taxon>Crustacea</taxon>
        <taxon>Branchiopoda</taxon>
        <taxon>Diplostraca</taxon>
        <taxon>Cladocera</taxon>
        <taxon>Anomopoda</taxon>
        <taxon>Daphniidae</taxon>
        <taxon>Daphnia</taxon>
    </lineage>
</organism>
<dbReference type="InterPro" id="IPR016024">
    <property type="entry name" value="ARM-type_fold"/>
</dbReference>
<comment type="similarity">
    <text evidence="3">Belongs to the BRAT1 family.</text>
</comment>
<dbReference type="Proteomes" id="UP001234178">
    <property type="component" value="Unassembled WGS sequence"/>
</dbReference>
<sequence length="911" mass="102471">MGAQDVTNFNTFLQKFEKALSLLKSYCDKPKSSFSENISFLLDKSLDHLKKLDSDDVCDLQPVDPTHAALIKSQNVKVFFNEVLKISKIHSIHPSITTFAVNLLLQLTNNEVKFNLMYSESQNIFAKIQQLMETTIVENNEFKQSIMDFFLSLAKFPAGLKWLLTSGSLLFIIDSLSDRTIFTRKKAEEIINHVLPLVDDIQRETIFTKLIEPIFTAGNRLENHQIESDKLKPYFEVLANYITQTLVTKKGDKSAGTLLALNTEKVLFNIVSTAENEKLLTQSASLLAAIYAKCALENEKGRCNWEIKAVSLIQLLLRRGFLRVSLTVISHSLFVWSQLETSSMFVKQLVRLVIIPILVDTEEVANHFPCYTTMCQFWEDLDDDSTKSISSMLTTMLRSNSELNELTSVSLVALNKSVTKLGKDLALKITRSGLFLLGCLKVPEAKRMTLMSFTPQLAINLIQSLCLYIDLYNIRWWETYETICLPVMFTKLVAYNASRNIQVTCAGLKGIKFCIQQSIHPDQVLLLNNSPESSLNEMASILYECTVSVHWEVRDSAMEVVLEMAQLSAVRYPPFQHLLINSHLLEAALSAFNDTESYVRATAIGVVAAATPVPLLWEHLSTHSNASVINSCYAVLQQDSEALARRAAAKALTLITQSGHFPSDLDRNVLYRYMSSAALSDLDWEVKLQALDFWQCIIDESLTQQGMLDGAFPELTFSKGKQKIVRLDTKEIRSRLQTALSELGSCGCLYVLLQLVDDCDAPVREKSIRLLHHLRDVLANYQALDLHVWQSSHSHQVKTTDFTSQECIASEPESIPKNSDLVIEEILSVTDACLVAGILTDKDPKLRPDPAPVSPVDAKDFVNKINLMDIEMMLTSTNMSSDLHVIDFDSLLDDLEDCVHTDTSRPRPDCY</sequence>
<accession>A0ABQ9YS88</accession>
<evidence type="ECO:0000256" key="2">
    <source>
        <dbReference type="ARBA" id="ARBA00022490"/>
    </source>
</evidence>
<dbReference type="InterPro" id="IPR038904">
    <property type="entry name" value="BRAT1"/>
</dbReference>
<name>A0ABQ9YS88_9CRUS</name>
<comment type="subcellular location">
    <subcellularLocation>
        <location evidence="1">Cytoplasm</location>
    </subcellularLocation>
</comment>
<dbReference type="EMBL" id="JAOYFB010000001">
    <property type="protein sequence ID" value="KAK4003444.1"/>
    <property type="molecule type" value="Genomic_DNA"/>
</dbReference>
<evidence type="ECO:0008006" key="6">
    <source>
        <dbReference type="Google" id="ProtNLM"/>
    </source>
</evidence>
<gene>
    <name evidence="4" type="ORF">OUZ56_005210</name>
</gene>
<dbReference type="SUPFAM" id="SSF48371">
    <property type="entry name" value="ARM repeat"/>
    <property type="match status" value="1"/>
</dbReference>
<dbReference type="PANTHER" id="PTHR21331:SF2">
    <property type="entry name" value="BRCA1-ASSOCIATED ATM ACTIVATOR 1"/>
    <property type="match status" value="1"/>
</dbReference>
<dbReference type="PANTHER" id="PTHR21331">
    <property type="entry name" value="BRCA1-ASSOCIATED ATM ACTIVATOR 1"/>
    <property type="match status" value="1"/>
</dbReference>
<keyword evidence="5" id="KW-1185">Reference proteome</keyword>
<comment type="caution">
    <text evidence="4">The sequence shown here is derived from an EMBL/GenBank/DDBJ whole genome shotgun (WGS) entry which is preliminary data.</text>
</comment>
<evidence type="ECO:0000313" key="5">
    <source>
        <dbReference type="Proteomes" id="UP001234178"/>
    </source>
</evidence>
<reference evidence="4 5" key="1">
    <citation type="journal article" date="2023" name="Nucleic Acids Res.">
        <title>The hologenome of Daphnia magna reveals possible DNA methylation and microbiome-mediated evolution of the host genome.</title>
        <authorList>
            <person name="Chaturvedi A."/>
            <person name="Li X."/>
            <person name="Dhandapani V."/>
            <person name="Marshall H."/>
            <person name="Kissane S."/>
            <person name="Cuenca-Cambronero M."/>
            <person name="Asole G."/>
            <person name="Calvet F."/>
            <person name="Ruiz-Romero M."/>
            <person name="Marangio P."/>
            <person name="Guigo R."/>
            <person name="Rago D."/>
            <person name="Mirbahai L."/>
            <person name="Eastwood N."/>
            <person name="Colbourne J.K."/>
            <person name="Zhou J."/>
            <person name="Mallon E."/>
            <person name="Orsini L."/>
        </authorList>
    </citation>
    <scope>NUCLEOTIDE SEQUENCE [LARGE SCALE GENOMIC DNA]</scope>
    <source>
        <strain evidence="4">LRV0_1</strain>
    </source>
</reference>
<evidence type="ECO:0000256" key="3">
    <source>
        <dbReference type="ARBA" id="ARBA00061308"/>
    </source>
</evidence>
<dbReference type="Gene3D" id="1.25.10.10">
    <property type="entry name" value="Leucine-rich Repeat Variant"/>
    <property type="match status" value="1"/>
</dbReference>
<keyword evidence="2" id="KW-0963">Cytoplasm</keyword>
<protein>
    <recommendedName>
        <fullName evidence="6">HEAT repeat-containing protein</fullName>
    </recommendedName>
</protein>